<organism evidence="6 7">
    <name type="scientific">Sedimenticola thiotaurini</name>
    <dbReference type="NCBI Taxonomy" id="1543721"/>
    <lineage>
        <taxon>Bacteria</taxon>
        <taxon>Pseudomonadati</taxon>
        <taxon>Pseudomonadota</taxon>
        <taxon>Gammaproteobacteria</taxon>
        <taxon>Chromatiales</taxon>
        <taxon>Sedimenticolaceae</taxon>
        <taxon>Sedimenticola</taxon>
    </lineage>
</organism>
<sequence>MLSVSKTVFPGKRCSIRAIRLVQQVVIGALLLLLAVEAVAANPLAAYKDRYYQLQAVDGLPQAPAFSLATLEGEIHQLDGYRGQVVVINFWSTWCAPCRKEMPSLERAWQQLKSENIRVLGVAIQDDPEMIARFLKEYQISFPILMDSDGQVAQSWPFSGIPATFVLDGEGRIVYRALGLREWDHDTILQKVRALVPSKENTPAAVPQ</sequence>
<comment type="subcellular location">
    <subcellularLocation>
        <location evidence="1">Cell envelope</location>
    </subcellularLocation>
</comment>
<accession>A0A558CMP5</accession>
<evidence type="ECO:0000313" key="7">
    <source>
        <dbReference type="Proteomes" id="UP000317355"/>
    </source>
</evidence>
<dbReference type="GO" id="GO:0017004">
    <property type="term" value="P:cytochrome complex assembly"/>
    <property type="evidence" value="ECO:0007669"/>
    <property type="project" value="UniProtKB-KW"/>
</dbReference>
<keyword evidence="3" id="KW-1015">Disulfide bond</keyword>
<dbReference type="GO" id="GO:0030313">
    <property type="term" value="C:cell envelope"/>
    <property type="evidence" value="ECO:0007669"/>
    <property type="project" value="UniProtKB-SubCell"/>
</dbReference>
<dbReference type="PROSITE" id="PS00194">
    <property type="entry name" value="THIOREDOXIN_1"/>
    <property type="match status" value="1"/>
</dbReference>
<dbReference type="InterPro" id="IPR036249">
    <property type="entry name" value="Thioredoxin-like_sf"/>
</dbReference>
<dbReference type="Gene3D" id="3.40.30.10">
    <property type="entry name" value="Glutaredoxin"/>
    <property type="match status" value="1"/>
</dbReference>
<name>A0A558CMP5_9GAMM</name>
<dbReference type="PROSITE" id="PS51352">
    <property type="entry name" value="THIOREDOXIN_2"/>
    <property type="match status" value="1"/>
</dbReference>
<dbReference type="EMBL" id="VMRY01000112">
    <property type="protein sequence ID" value="TVT50046.1"/>
    <property type="molecule type" value="Genomic_DNA"/>
</dbReference>
<dbReference type="SUPFAM" id="SSF52833">
    <property type="entry name" value="Thioredoxin-like"/>
    <property type="match status" value="1"/>
</dbReference>
<evidence type="ECO:0000256" key="3">
    <source>
        <dbReference type="ARBA" id="ARBA00023157"/>
    </source>
</evidence>
<evidence type="ECO:0000256" key="4">
    <source>
        <dbReference type="ARBA" id="ARBA00023284"/>
    </source>
</evidence>
<dbReference type="Pfam" id="PF00578">
    <property type="entry name" value="AhpC-TSA"/>
    <property type="match status" value="1"/>
</dbReference>
<protein>
    <submittedName>
        <fullName evidence="6">TlpA family protein disulfide reductase</fullName>
    </submittedName>
</protein>
<feature type="domain" description="Thioredoxin" evidence="5">
    <location>
        <begin position="57"/>
        <end position="197"/>
    </location>
</feature>
<evidence type="ECO:0000313" key="6">
    <source>
        <dbReference type="EMBL" id="TVT50046.1"/>
    </source>
</evidence>
<gene>
    <name evidence="6" type="ORF">FHK82_16630</name>
</gene>
<dbReference type="InterPro" id="IPR013766">
    <property type="entry name" value="Thioredoxin_domain"/>
</dbReference>
<dbReference type="InterPro" id="IPR050553">
    <property type="entry name" value="Thioredoxin_ResA/DsbE_sf"/>
</dbReference>
<comment type="caution">
    <text evidence="6">The sequence shown here is derived from an EMBL/GenBank/DDBJ whole genome shotgun (WGS) entry which is preliminary data.</text>
</comment>
<dbReference type="AlphaFoldDB" id="A0A558CMP5"/>
<proteinExistence type="predicted"/>
<dbReference type="GO" id="GO:0015036">
    <property type="term" value="F:disulfide oxidoreductase activity"/>
    <property type="evidence" value="ECO:0007669"/>
    <property type="project" value="UniProtKB-ARBA"/>
</dbReference>
<dbReference type="CDD" id="cd02966">
    <property type="entry name" value="TlpA_like_family"/>
    <property type="match status" value="1"/>
</dbReference>
<dbReference type="InterPro" id="IPR000866">
    <property type="entry name" value="AhpC/TSA"/>
</dbReference>
<reference evidence="6 7" key="1">
    <citation type="submission" date="2019-07" db="EMBL/GenBank/DDBJ databases">
        <title>The pathways for chlorine oxyanion respiration interact through the shared metabolite chlorate.</title>
        <authorList>
            <person name="Barnum T.P."/>
            <person name="Cheng Y."/>
            <person name="Hill K.A."/>
            <person name="Lucas L.N."/>
            <person name="Carlson H.K."/>
            <person name="Coates J.D."/>
        </authorList>
    </citation>
    <scope>NUCLEOTIDE SEQUENCE [LARGE SCALE GENOMIC DNA]</scope>
    <source>
        <strain evidence="6">BK-3</strain>
    </source>
</reference>
<dbReference type="PANTHER" id="PTHR42852">
    <property type="entry name" value="THIOL:DISULFIDE INTERCHANGE PROTEIN DSBE"/>
    <property type="match status" value="1"/>
</dbReference>
<dbReference type="PANTHER" id="PTHR42852:SF6">
    <property type="entry name" value="THIOL:DISULFIDE INTERCHANGE PROTEIN DSBE"/>
    <property type="match status" value="1"/>
</dbReference>
<dbReference type="InterPro" id="IPR017937">
    <property type="entry name" value="Thioredoxin_CS"/>
</dbReference>
<dbReference type="Proteomes" id="UP000317355">
    <property type="component" value="Unassembled WGS sequence"/>
</dbReference>
<keyword evidence="2" id="KW-0201">Cytochrome c-type biogenesis</keyword>
<evidence type="ECO:0000256" key="1">
    <source>
        <dbReference type="ARBA" id="ARBA00004196"/>
    </source>
</evidence>
<evidence type="ECO:0000259" key="5">
    <source>
        <dbReference type="PROSITE" id="PS51352"/>
    </source>
</evidence>
<dbReference type="GO" id="GO:0016209">
    <property type="term" value="F:antioxidant activity"/>
    <property type="evidence" value="ECO:0007669"/>
    <property type="project" value="InterPro"/>
</dbReference>
<keyword evidence="4" id="KW-0676">Redox-active center</keyword>
<evidence type="ECO:0000256" key="2">
    <source>
        <dbReference type="ARBA" id="ARBA00022748"/>
    </source>
</evidence>